<feature type="region of interest" description="Disordered" evidence="8">
    <location>
        <begin position="281"/>
        <end position="353"/>
    </location>
</feature>
<dbReference type="GO" id="GO:0008143">
    <property type="term" value="F:poly(A) binding"/>
    <property type="evidence" value="ECO:0007669"/>
    <property type="project" value="InterPro"/>
</dbReference>
<dbReference type="AlphaFoldDB" id="A0A218Z868"/>
<dbReference type="InterPro" id="IPR055046">
    <property type="entry name" value="Nab2-like_Znf-CCCH"/>
</dbReference>
<comment type="caution">
    <text evidence="10">The sequence shown here is derived from an EMBL/GenBank/DDBJ whole genome shotgun (WGS) entry which is preliminary data.</text>
</comment>
<name>A0A218Z868_9HELO</name>
<feature type="domain" description="Nab2-like CCCH zinc finger" evidence="9">
    <location>
        <begin position="460"/>
        <end position="479"/>
    </location>
</feature>
<feature type="region of interest" description="Disordered" evidence="8">
    <location>
        <begin position="138"/>
        <end position="169"/>
    </location>
</feature>
<keyword evidence="6" id="KW-0862">Zinc</keyword>
<feature type="compositionally biased region" description="Polar residues" evidence="8">
    <location>
        <begin position="211"/>
        <end position="228"/>
    </location>
</feature>
<keyword evidence="4" id="KW-0677">Repeat</keyword>
<dbReference type="Proteomes" id="UP000242519">
    <property type="component" value="Unassembled WGS sequence"/>
</dbReference>
<evidence type="ECO:0000313" key="11">
    <source>
        <dbReference type="Proteomes" id="UP000242519"/>
    </source>
</evidence>
<evidence type="ECO:0000256" key="2">
    <source>
        <dbReference type="ARBA" id="ARBA00008423"/>
    </source>
</evidence>
<dbReference type="OrthoDB" id="438553at2759"/>
<evidence type="ECO:0000256" key="3">
    <source>
        <dbReference type="ARBA" id="ARBA00022723"/>
    </source>
</evidence>
<comment type="subcellular location">
    <subcellularLocation>
        <location evidence="1">Nucleus</location>
    </subcellularLocation>
</comment>
<sequence length="532" mass="57836">MSVEVIMDTPLAQSLNSVIQPKLIEVGWSSGGGDESQLAEYILLMLANNKTQEQIAAELSSDLLGLGPDDPGARDFSQWLFQQIEVLSSQHNGTDGPATTGDAQGPPMQDAEMGDISVAGEGKVYVISTIKLSQPDIRLPLKPPKLTHSTRPTGPKSMRDGPGASRPRDKRMLGHLAKAMDRTNESVLHRIRPQNGNERINTHSRAPPTGPRQQASGRGGIRNSNSRMNGHAMGGMPMQQGAVANNLMNMSPQQQLELYSMLEQQSRLMAQMLGPHHQMAMGRGGNMGSGFQQPQPGRSLFDRVPQNQRLHNGPRKFPQNDKFGGQQSHPRTGSDAASSSMDVEMSQEKKDLDPENTKCRFNLQCTMKDCKFAHQSPAAPSGAAIDFKDVCAFGAACKNKKCTGKHPSPSQKAAYQTAQQCRWGSDCTNPNCTFIHPTPCRNGGDCAVPNCKFGHTKIVCKFNPCERPSCTFKHVEDQKRGKFADKVWTPDSAKEHVSERKFVDEGAPEELIVPGASDAGLNRPSIKPGVIA</sequence>
<dbReference type="Pfam" id="PF14608">
    <property type="entry name" value="zf-CCCH_2"/>
    <property type="match status" value="3"/>
</dbReference>
<dbReference type="FunFam" id="1.10.340.40:FF:000001">
    <property type="entry name" value="Nuclear polyadenylated RNA-binding protein nab2"/>
    <property type="match status" value="1"/>
</dbReference>
<feature type="region of interest" description="Disordered" evidence="8">
    <location>
        <begin position="190"/>
        <end position="235"/>
    </location>
</feature>
<gene>
    <name evidence="10" type="ORF">B2J93_2645</name>
</gene>
<evidence type="ECO:0000313" key="10">
    <source>
        <dbReference type="EMBL" id="OWP03800.1"/>
    </source>
</evidence>
<accession>A0A218Z868</accession>
<protein>
    <recommendedName>
        <fullName evidence="9">Nab2-like CCCH zinc finger domain-containing protein</fullName>
    </recommendedName>
</protein>
<dbReference type="Gene3D" id="4.10.1000.40">
    <property type="match status" value="1"/>
</dbReference>
<comment type="similarity">
    <text evidence="2">Belongs to the ZC3H14 family.</text>
</comment>
<keyword evidence="3" id="KW-0479">Metal-binding</keyword>
<dbReference type="GO" id="GO:0043488">
    <property type="term" value="P:regulation of mRNA stability"/>
    <property type="evidence" value="ECO:0007669"/>
    <property type="project" value="InterPro"/>
</dbReference>
<proteinExistence type="inferred from homology"/>
<dbReference type="GO" id="GO:0005737">
    <property type="term" value="C:cytoplasm"/>
    <property type="evidence" value="ECO:0007669"/>
    <property type="project" value="TreeGrafter"/>
</dbReference>
<dbReference type="Pfam" id="PF22683">
    <property type="entry name" value="Nab2-like_zf-CCCH"/>
    <property type="match status" value="1"/>
</dbReference>
<evidence type="ECO:0000256" key="7">
    <source>
        <dbReference type="ARBA" id="ARBA00023242"/>
    </source>
</evidence>
<evidence type="ECO:0000259" key="9">
    <source>
        <dbReference type="Pfam" id="PF22683"/>
    </source>
</evidence>
<dbReference type="Gene3D" id="1.10.340.40">
    <property type="entry name" value="Nuclear abundant poly(A) RNA-bind protein 2, N-terminal domain"/>
    <property type="match status" value="1"/>
</dbReference>
<dbReference type="STRING" id="503106.A0A218Z868"/>
<dbReference type="GO" id="GO:0008270">
    <property type="term" value="F:zinc ion binding"/>
    <property type="evidence" value="ECO:0007669"/>
    <property type="project" value="UniProtKB-KW"/>
</dbReference>
<evidence type="ECO:0000256" key="8">
    <source>
        <dbReference type="SAM" id="MobiDB-lite"/>
    </source>
</evidence>
<evidence type="ECO:0000256" key="6">
    <source>
        <dbReference type="ARBA" id="ARBA00022833"/>
    </source>
</evidence>
<organism evidence="10 11">
    <name type="scientific">Diplocarpon coronariae</name>
    <dbReference type="NCBI Taxonomy" id="2795749"/>
    <lineage>
        <taxon>Eukaryota</taxon>
        <taxon>Fungi</taxon>
        <taxon>Dikarya</taxon>
        <taxon>Ascomycota</taxon>
        <taxon>Pezizomycotina</taxon>
        <taxon>Leotiomycetes</taxon>
        <taxon>Helotiales</taxon>
        <taxon>Drepanopezizaceae</taxon>
        <taxon>Diplocarpon</taxon>
    </lineage>
</organism>
<keyword evidence="5" id="KW-0863">Zinc-finger</keyword>
<feature type="compositionally biased region" description="Polar residues" evidence="8">
    <location>
        <begin position="325"/>
        <end position="341"/>
    </location>
</feature>
<dbReference type="GO" id="GO:0005634">
    <property type="term" value="C:nucleus"/>
    <property type="evidence" value="ECO:0007669"/>
    <property type="project" value="UniProtKB-SubCell"/>
</dbReference>
<dbReference type="PANTHER" id="PTHR14738">
    <property type="entry name" value="ZINC FINGER CCCH DOMAIN-CONTAINING PROTEIN 14"/>
    <property type="match status" value="1"/>
</dbReference>
<evidence type="ECO:0000256" key="1">
    <source>
        <dbReference type="ARBA" id="ARBA00004123"/>
    </source>
</evidence>
<keyword evidence="7" id="KW-0539">Nucleus</keyword>
<reference evidence="10 11" key="1">
    <citation type="submission" date="2017-04" db="EMBL/GenBank/DDBJ databases">
        <title>Draft genome sequence of Marssonina coronaria NL1: causal agent of apple blotch.</title>
        <authorList>
            <person name="Cheng Q."/>
        </authorList>
    </citation>
    <scope>NUCLEOTIDE SEQUENCE [LARGE SCALE GENOMIC DNA]</scope>
    <source>
        <strain evidence="10 11">NL1</strain>
    </source>
</reference>
<dbReference type="Gene3D" id="4.10.1000.30">
    <property type="match status" value="1"/>
</dbReference>
<dbReference type="PANTHER" id="PTHR14738:SF29">
    <property type="entry name" value="ZINC FINGER CCCH DOMAIN-CONTAINING PROTEIN 14"/>
    <property type="match status" value="1"/>
</dbReference>
<keyword evidence="11" id="KW-1185">Reference proteome</keyword>
<dbReference type="InterPro" id="IPR043094">
    <property type="entry name" value="Nab2/ZC3H14_N_sf"/>
</dbReference>
<dbReference type="InterPro" id="IPR040366">
    <property type="entry name" value="Nab2/ZC3H14"/>
</dbReference>
<dbReference type="EMBL" id="MZNU01000166">
    <property type="protein sequence ID" value="OWP03800.1"/>
    <property type="molecule type" value="Genomic_DNA"/>
</dbReference>
<dbReference type="InParanoid" id="A0A218Z868"/>
<evidence type="ECO:0000256" key="4">
    <source>
        <dbReference type="ARBA" id="ARBA00022737"/>
    </source>
</evidence>
<evidence type="ECO:0000256" key="5">
    <source>
        <dbReference type="ARBA" id="ARBA00022771"/>
    </source>
</evidence>